<evidence type="ECO:0000313" key="3">
    <source>
        <dbReference type="Proteomes" id="UP000024635"/>
    </source>
</evidence>
<dbReference type="EMBL" id="JARK01001609">
    <property type="protein sequence ID" value="EYB86785.1"/>
    <property type="molecule type" value="Genomic_DNA"/>
</dbReference>
<protein>
    <submittedName>
        <fullName evidence="2">Uncharacterized protein</fullName>
    </submittedName>
</protein>
<comment type="caution">
    <text evidence="2">The sequence shown here is derived from an EMBL/GenBank/DDBJ whole genome shotgun (WGS) entry which is preliminary data.</text>
</comment>
<evidence type="ECO:0000313" key="2">
    <source>
        <dbReference type="EMBL" id="EYB86785.1"/>
    </source>
</evidence>
<name>A0A016S7Y4_9BILA</name>
<reference evidence="3" key="1">
    <citation type="journal article" date="2015" name="Nat. Genet.">
        <title>The genome and transcriptome of the zoonotic hookworm Ancylostoma ceylanicum identify infection-specific gene families.</title>
        <authorList>
            <person name="Schwarz E.M."/>
            <person name="Hu Y."/>
            <person name="Antoshechkin I."/>
            <person name="Miller M.M."/>
            <person name="Sternberg P.W."/>
            <person name="Aroian R.V."/>
        </authorList>
    </citation>
    <scope>NUCLEOTIDE SEQUENCE</scope>
    <source>
        <strain evidence="3">HY135</strain>
    </source>
</reference>
<gene>
    <name evidence="2" type="primary">Acey_s0273.g984</name>
    <name evidence="2" type="ORF">Y032_0273g984</name>
</gene>
<keyword evidence="3" id="KW-1185">Reference proteome</keyword>
<organism evidence="2 3">
    <name type="scientific">Ancylostoma ceylanicum</name>
    <dbReference type="NCBI Taxonomy" id="53326"/>
    <lineage>
        <taxon>Eukaryota</taxon>
        <taxon>Metazoa</taxon>
        <taxon>Ecdysozoa</taxon>
        <taxon>Nematoda</taxon>
        <taxon>Chromadorea</taxon>
        <taxon>Rhabditida</taxon>
        <taxon>Rhabditina</taxon>
        <taxon>Rhabditomorpha</taxon>
        <taxon>Strongyloidea</taxon>
        <taxon>Ancylostomatidae</taxon>
        <taxon>Ancylostomatinae</taxon>
        <taxon>Ancylostoma</taxon>
    </lineage>
</organism>
<feature type="region of interest" description="Disordered" evidence="1">
    <location>
        <begin position="1"/>
        <end position="23"/>
    </location>
</feature>
<proteinExistence type="predicted"/>
<dbReference type="Proteomes" id="UP000024635">
    <property type="component" value="Unassembled WGS sequence"/>
</dbReference>
<feature type="compositionally biased region" description="Low complexity" evidence="1">
    <location>
        <begin position="8"/>
        <end position="20"/>
    </location>
</feature>
<sequence length="75" mass="8565">MHSKADITTVSPVRTSSSTRSAEKIRTKFPLSVSRSTSSCAYERVRTFEAKKKIRHALWYTPYHSWDRVISSGTT</sequence>
<dbReference type="AlphaFoldDB" id="A0A016S7Y4"/>
<evidence type="ECO:0000256" key="1">
    <source>
        <dbReference type="SAM" id="MobiDB-lite"/>
    </source>
</evidence>
<accession>A0A016S7Y4</accession>